<evidence type="ECO:0000259" key="3">
    <source>
        <dbReference type="Pfam" id="PF16378"/>
    </source>
</evidence>
<dbReference type="AlphaFoldDB" id="A0A940IJ40"/>
<feature type="signal peptide" evidence="2">
    <location>
        <begin position="1"/>
        <end position="19"/>
    </location>
</feature>
<gene>
    <name evidence="4" type="ORF">IAB75_07645</name>
</gene>
<protein>
    <recommendedName>
        <fullName evidence="3">DUF4988 domain-containing protein</fullName>
    </recommendedName>
</protein>
<evidence type="ECO:0000313" key="5">
    <source>
        <dbReference type="Proteomes" id="UP000725002"/>
    </source>
</evidence>
<feature type="coiled-coil region" evidence="1">
    <location>
        <begin position="26"/>
        <end position="53"/>
    </location>
</feature>
<dbReference type="PROSITE" id="PS51257">
    <property type="entry name" value="PROKAR_LIPOPROTEIN"/>
    <property type="match status" value="1"/>
</dbReference>
<proteinExistence type="predicted"/>
<evidence type="ECO:0000256" key="2">
    <source>
        <dbReference type="SAM" id="SignalP"/>
    </source>
</evidence>
<organism evidence="4 5">
    <name type="scientific">Candidatus Cryptobacteroides avicola</name>
    <dbReference type="NCBI Taxonomy" id="2840757"/>
    <lineage>
        <taxon>Bacteria</taxon>
        <taxon>Pseudomonadati</taxon>
        <taxon>Bacteroidota</taxon>
        <taxon>Bacteroidia</taxon>
        <taxon>Bacteroidales</taxon>
        <taxon>Candidatus Cryptobacteroides</taxon>
    </lineage>
</organism>
<sequence>MKTKLLTTFLLGIATILFAACDKYDDSKLTGRVDDLENRVTELEKLVNDLNTTVQGLSSIVTAMENEDRIQNITPLKEGEAVIGYEITFSKSGTVKILNGEEPSLGVKDEGGILYWTVDGNFLTDGSGNKIPATIAPEFRVENGELQYRVNGGEWQTMPGSANIGLIKEVQDGTESVTFVLSDGTEITIPKVQSFALELDVEGTEIGIMAGQRMTIDYTVISGDANTLVKAISEGGYTVEVNATDATKGYLSITAPAELPDNATILVIAVNGKGEMTGKILSFEKGELTLVENTVTVGKDGGEFTVSIKTNMTYSVQIAR</sequence>
<name>A0A940IJ40_9BACT</name>
<accession>A0A940IJ40</accession>
<dbReference type="EMBL" id="JADILV010000050">
    <property type="protein sequence ID" value="MBO8483968.1"/>
    <property type="molecule type" value="Genomic_DNA"/>
</dbReference>
<evidence type="ECO:0000313" key="4">
    <source>
        <dbReference type="EMBL" id="MBO8483968.1"/>
    </source>
</evidence>
<feature type="domain" description="DUF4988" evidence="3">
    <location>
        <begin position="30"/>
        <end position="144"/>
    </location>
</feature>
<comment type="caution">
    <text evidence="4">The sequence shown here is derived from an EMBL/GenBank/DDBJ whole genome shotgun (WGS) entry which is preliminary data.</text>
</comment>
<keyword evidence="1" id="KW-0175">Coiled coil</keyword>
<feature type="chain" id="PRO_5037920091" description="DUF4988 domain-containing protein" evidence="2">
    <location>
        <begin position="20"/>
        <end position="320"/>
    </location>
</feature>
<reference evidence="4" key="2">
    <citation type="journal article" date="2021" name="PeerJ">
        <title>Extensive microbial diversity within the chicken gut microbiome revealed by metagenomics and culture.</title>
        <authorList>
            <person name="Gilroy R."/>
            <person name="Ravi A."/>
            <person name="Getino M."/>
            <person name="Pursley I."/>
            <person name="Horton D.L."/>
            <person name="Alikhan N.F."/>
            <person name="Baker D."/>
            <person name="Gharbi K."/>
            <person name="Hall N."/>
            <person name="Watson M."/>
            <person name="Adriaenssens E.M."/>
            <person name="Foster-Nyarko E."/>
            <person name="Jarju S."/>
            <person name="Secka A."/>
            <person name="Antonio M."/>
            <person name="Oren A."/>
            <person name="Chaudhuri R.R."/>
            <person name="La Ragione R."/>
            <person name="Hildebrand F."/>
            <person name="Pallen M.J."/>
        </authorList>
    </citation>
    <scope>NUCLEOTIDE SEQUENCE</scope>
    <source>
        <strain evidence="4">G3-8215</strain>
    </source>
</reference>
<evidence type="ECO:0000256" key="1">
    <source>
        <dbReference type="SAM" id="Coils"/>
    </source>
</evidence>
<dbReference type="Gene3D" id="1.20.1270.70">
    <property type="entry name" value="Designed single chain three-helix bundle"/>
    <property type="match status" value="1"/>
</dbReference>
<dbReference type="Proteomes" id="UP000725002">
    <property type="component" value="Unassembled WGS sequence"/>
</dbReference>
<reference evidence="4" key="1">
    <citation type="submission" date="2020-10" db="EMBL/GenBank/DDBJ databases">
        <authorList>
            <person name="Gilroy R."/>
        </authorList>
    </citation>
    <scope>NUCLEOTIDE SEQUENCE</scope>
    <source>
        <strain evidence="4">G3-8215</strain>
    </source>
</reference>
<dbReference type="Pfam" id="PF16378">
    <property type="entry name" value="DUF4988"/>
    <property type="match status" value="1"/>
</dbReference>
<dbReference type="InterPro" id="IPR032149">
    <property type="entry name" value="DUF4988"/>
</dbReference>
<keyword evidence="2" id="KW-0732">Signal</keyword>